<dbReference type="InterPro" id="IPR037038">
    <property type="entry name" value="HepT-like_sf"/>
</dbReference>
<gene>
    <name evidence="5" type="ORF">LCGC14_1994360</name>
</gene>
<evidence type="ECO:0000256" key="4">
    <source>
        <dbReference type="ARBA" id="ARBA00024207"/>
    </source>
</evidence>
<dbReference type="AlphaFoldDB" id="A0A0F9F4X2"/>
<name>A0A0F9F4X2_9ZZZZ</name>
<dbReference type="GO" id="GO:0016787">
    <property type="term" value="F:hydrolase activity"/>
    <property type="evidence" value="ECO:0007669"/>
    <property type="project" value="UniProtKB-KW"/>
</dbReference>
<dbReference type="GO" id="GO:0110001">
    <property type="term" value="C:toxin-antitoxin complex"/>
    <property type="evidence" value="ECO:0007669"/>
    <property type="project" value="InterPro"/>
</dbReference>
<dbReference type="InterPro" id="IPR008201">
    <property type="entry name" value="HepT-like"/>
</dbReference>
<sequence length="62" mass="7314">MDERIKEHLMRLNRYYLQLVDIRRISCEDFIGDDIHRAAAERVLQTAIESCLNIGNRLISLL</sequence>
<accession>A0A0F9F4X2</accession>
<organism evidence="5">
    <name type="scientific">marine sediment metagenome</name>
    <dbReference type="NCBI Taxonomy" id="412755"/>
    <lineage>
        <taxon>unclassified sequences</taxon>
        <taxon>metagenomes</taxon>
        <taxon>ecological metagenomes</taxon>
    </lineage>
</organism>
<protein>
    <submittedName>
        <fullName evidence="5">Uncharacterized protein</fullName>
    </submittedName>
</protein>
<evidence type="ECO:0000256" key="3">
    <source>
        <dbReference type="ARBA" id="ARBA00022801"/>
    </source>
</evidence>
<keyword evidence="1" id="KW-1277">Toxin-antitoxin system</keyword>
<evidence type="ECO:0000256" key="2">
    <source>
        <dbReference type="ARBA" id="ARBA00022722"/>
    </source>
</evidence>
<dbReference type="EMBL" id="LAZR01022549">
    <property type="protein sequence ID" value="KKL81479.1"/>
    <property type="molecule type" value="Genomic_DNA"/>
</dbReference>
<dbReference type="Pfam" id="PF01934">
    <property type="entry name" value="HepT-like"/>
    <property type="match status" value="1"/>
</dbReference>
<dbReference type="GO" id="GO:0004540">
    <property type="term" value="F:RNA nuclease activity"/>
    <property type="evidence" value="ECO:0007669"/>
    <property type="project" value="InterPro"/>
</dbReference>
<comment type="similarity">
    <text evidence="4">Belongs to the HepT RNase toxin family.</text>
</comment>
<reference evidence="5" key="1">
    <citation type="journal article" date="2015" name="Nature">
        <title>Complex archaea that bridge the gap between prokaryotes and eukaryotes.</title>
        <authorList>
            <person name="Spang A."/>
            <person name="Saw J.H."/>
            <person name="Jorgensen S.L."/>
            <person name="Zaremba-Niedzwiedzka K."/>
            <person name="Martijn J."/>
            <person name="Lind A.E."/>
            <person name="van Eijk R."/>
            <person name="Schleper C."/>
            <person name="Guy L."/>
            <person name="Ettema T.J."/>
        </authorList>
    </citation>
    <scope>NUCLEOTIDE SEQUENCE</scope>
</reference>
<proteinExistence type="inferred from homology"/>
<dbReference type="Gene3D" id="1.20.120.580">
    <property type="entry name" value="bsu32300-like"/>
    <property type="match status" value="1"/>
</dbReference>
<evidence type="ECO:0000313" key="5">
    <source>
        <dbReference type="EMBL" id="KKL81479.1"/>
    </source>
</evidence>
<comment type="caution">
    <text evidence="5">The sequence shown here is derived from an EMBL/GenBank/DDBJ whole genome shotgun (WGS) entry which is preliminary data.</text>
</comment>
<evidence type="ECO:0000256" key="1">
    <source>
        <dbReference type="ARBA" id="ARBA00022649"/>
    </source>
</evidence>
<keyword evidence="2" id="KW-0540">Nuclease</keyword>
<keyword evidence="3" id="KW-0378">Hydrolase</keyword>